<dbReference type="AlphaFoldDB" id="A0A640KHH1"/>
<evidence type="ECO:0000313" key="8">
    <source>
        <dbReference type="Proteomes" id="UP000419144"/>
    </source>
</evidence>
<dbReference type="PANTHER" id="PTHR14205:SF15">
    <property type="entry name" value="EARP AND GARP COMPLEX-INTERACTING PROTEIN 1"/>
    <property type="match status" value="1"/>
</dbReference>
<evidence type="ECO:0000256" key="2">
    <source>
        <dbReference type="ARBA" id="ARBA00022574"/>
    </source>
</evidence>
<keyword evidence="2 5" id="KW-0853">WD repeat</keyword>
<dbReference type="Pfam" id="PF23609">
    <property type="entry name" value="Beta-prop_EIPR1"/>
    <property type="match status" value="1"/>
</dbReference>
<dbReference type="SUPFAM" id="SSF101908">
    <property type="entry name" value="Putative isomerase YbhE"/>
    <property type="match status" value="1"/>
</dbReference>
<dbReference type="OrthoDB" id="196957at2759"/>
<dbReference type="InterPro" id="IPR059104">
    <property type="entry name" value="Beta-prop_EIPR1-like"/>
</dbReference>
<dbReference type="GO" id="GO:0016567">
    <property type="term" value="P:protein ubiquitination"/>
    <property type="evidence" value="ECO:0007669"/>
    <property type="project" value="TreeGrafter"/>
</dbReference>
<dbReference type="InterPro" id="IPR040323">
    <property type="entry name" value="EIPR1"/>
</dbReference>
<dbReference type="SMART" id="SM00320">
    <property type="entry name" value="WD40"/>
    <property type="match status" value="4"/>
</dbReference>
<evidence type="ECO:0000256" key="1">
    <source>
        <dbReference type="ARBA" id="ARBA00005672"/>
    </source>
</evidence>
<keyword evidence="4" id="KW-0687">Ribonucleoprotein</keyword>
<accession>A0A640KHH1</accession>
<evidence type="ECO:0000313" key="7">
    <source>
        <dbReference type="EMBL" id="GET87207.1"/>
    </source>
</evidence>
<comment type="caution">
    <text evidence="7">The sequence shown here is derived from an EMBL/GenBank/DDBJ whole genome shotgun (WGS) entry which is preliminary data.</text>
</comment>
<evidence type="ECO:0000256" key="5">
    <source>
        <dbReference type="PROSITE-ProRule" id="PRU00221"/>
    </source>
</evidence>
<evidence type="ECO:0000256" key="3">
    <source>
        <dbReference type="ARBA" id="ARBA00022737"/>
    </source>
</evidence>
<dbReference type="PROSITE" id="PS50082">
    <property type="entry name" value="WD_REPEATS_2"/>
    <property type="match status" value="1"/>
</dbReference>
<dbReference type="Gene3D" id="2.130.10.10">
    <property type="entry name" value="YVTN repeat-like/Quinoprotein amine dehydrogenase"/>
    <property type="match status" value="1"/>
</dbReference>
<sequence>MSTASTYGLDGQVRSLCPLYHPSLNSQECHSFLIGTTNPSSENKIHLIEYQDDTKSLECATVWSHNDPVMGLWCSPTASAVSLLAVSSLQKSEVFQISENVLSEPKCVVRMSKSYSRVLWDLDGLQKEFKATHQNTLTTVLLCSSKLGLETVNYTCSGGPIRCAALAPYDPNLCLIACDSEGLQLVDLRSKKASSFIATKYSHGFGYTTAIDFNRLKPGQFLSAGTDGYVYIHDIRYNGSFSLEMRLHMKAHEHTVHSCLFNSFRDELVLSCSSDETLKLWDIEEINEPKCLGRLADYGDSVVALCWSGNSPWVYAGLSFNGKLLVDTVPNEKKMSILLDEKKWRES</sequence>
<gene>
    <name evidence="7" type="ORF">LtaPh_1502500</name>
</gene>
<keyword evidence="4" id="KW-0689">Ribosomal protein</keyword>
<protein>
    <recommendedName>
        <fullName evidence="6">EIPR1-like beta-propeller domain-containing protein</fullName>
    </recommendedName>
</protein>
<dbReference type="EMBL" id="BLBS01000019">
    <property type="protein sequence ID" value="GET87207.1"/>
    <property type="molecule type" value="Genomic_DNA"/>
</dbReference>
<dbReference type="PROSITE" id="PS00678">
    <property type="entry name" value="WD_REPEATS_1"/>
    <property type="match status" value="1"/>
</dbReference>
<dbReference type="InterPro" id="IPR015943">
    <property type="entry name" value="WD40/YVTN_repeat-like_dom_sf"/>
</dbReference>
<reference evidence="7" key="1">
    <citation type="submission" date="2019-11" db="EMBL/GenBank/DDBJ databases">
        <title>Leishmania tarentolae CDS.</title>
        <authorList>
            <person name="Goto Y."/>
            <person name="Yamagishi J."/>
        </authorList>
    </citation>
    <scope>NUCLEOTIDE SEQUENCE [LARGE SCALE GENOMIC DNA]</scope>
    <source>
        <strain evidence="7">Parrot Tar II</strain>
    </source>
</reference>
<comment type="similarity">
    <text evidence="1">Belongs to the WD repeat EIPR1 family.</text>
</comment>
<dbReference type="Pfam" id="PF00400">
    <property type="entry name" value="WD40"/>
    <property type="match status" value="1"/>
</dbReference>
<keyword evidence="3" id="KW-0677">Repeat</keyword>
<proteinExistence type="inferred from homology"/>
<feature type="domain" description="EIPR1-like beta-propeller" evidence="6">
    <location>
        <begin position="1"/>
        <end position="281"/>
    </location>
</feature>
<evidence type="ECO:0000256" key="4">
    <source>
        <dbReference type="ARBA" id="ARBA00022980"/>
    </source>
</evidence>
<evidence type="ECO:0000259" key="6">
    <source>
        <dbReference type="Pfam" id="PF23609"/>
    </source>
</evidence>
<dbReference type="GO" id="GO:0005840">
    <property type="term" value="C:ribosome"/>
    <property type="evidence" value="ECO:0007669"/>
    <property type="project" value="UniProtKB-KW"/>
</dbReference>
<dbReference type="InterPro" id="IPR001680">
    <property type="entry name" value="WD40_rpt"/>
</dbReference>
<name>A0A640KHH1_LEITA</name>
<organism evidence="7 8">
    <name type="scientific">Leishmania tarentolae</name>
    <name type="common">Sauroleishmania tarentolae</name>
    <dbReference type="NCBI Taxonomy" id="5689"/>
    <lineage>
        <taxon>Eukaryota</taxon>
        <taxon>Discoba</taxon>
        <taxon>Euglenozoa</taxon>
        <taxon>Kinetoplastea</taxon>
        <taxon>Metakinetoplastina</taxon>
        <taxon>Trypanosomatida</taxon>
        <taxon>Trypanosomatidae</taxon>
        <taxon>Leishmaniinae</taxon>
        <taxon>Leishmania</taxon>
        <taxon>lizard Leishmania</taxon>
    </lineage>
</organism>
<dbReference type="PANTHER" id="PTHR14205">
    <property type="entry name" value="WD-REPEAT PROTEIN"/>
    <property type="match status" value="1"/>
</dbReference>
<dbReference type="VEuPathDB" id="TriTrypDB:LtaPh_1502500"/>
<feature type="repeat" description="WD" evidence="5">
    <location>
        <begin position="249"/>
        <end position="284"/>
    </location>
</feature>
<keyword evidence="8" id="KW-1185">Reference proteome</keyword>
<dbReference type="Proteomes" id="UP000419144">
    <property type="component" value="Unassembled WGS sequence"/>
</dbReference>
<dbReference type="PROSITE" id="PS50294">
    <property type="entry name" value="WD_REPEATS_REGION"/>
    <property type="match status" value="1"/>
</dbReference>
<dbReference type="InterPro" id="IPR019775">
    <property type="entry name" value="WD40_repeat_CS"/>
</dbReference>